<keyword evidence="11" id="KW-1185">Reference proteome</keyword>
<evidence type="ECO:0000256" key="2">
    <source>
        <dbReference type="ARBA" id="ARBA00004236"/>
    </source>
</evidence>
<dbReference type="EMBL" id="BAABGZ010000056">
    <property type="protein sequence ID" value="GAA4360988.1"/>
    <property type="molecule type" value="Genomic_DNA"/>
</dbReference>
<feature type="domain" description="Anti-sigma K factor RskA C-terminal" evidence="9">
    <location>
        <begin position="135"/>
        <end position="301"/>
    </location>
</feature>
<dbReference type="InterPro" id="IPR018764">
    <property type="entry name" value="RskA_C"/>
</dbReference>
<dbReference type="PANTHER" id="PTHR37461">
    <property type="entry name" value="ANTI-SIGMA-K FACTOR RSKA"/>
    <property type="match status" value="1"/>
</dbReference>
<dbReference type="InterPro" id="IPR041916">
    <property type="entry name" value="Anti_sigma_zinc_sf"/>
</dbReference>
<evidence type="ECO:0000256" key="4">
    <source>
        <dbReference type="ARBA" id="ARBA00022692"/>
    </source>
</evidence>
<comment type="caution">
    <text evidence="10">The sequence shown here is derived from an EMBL/GenBank/DDBJ whole genome shotgun (WGS) entry which is preliminary data.</text>
</comment>
<evidence type="ECO:0000256" key="8">
    <source>
        <dbReference type="ARBA" id="ARBA00030803"/>
    </source>
</evidence>
<name>A0ABP8IKD9_9BACT</name>
<dbReference type="RefSeq" id="WP_345236680.1">
    <property type="nucleotide sequence ID" value="NZ_BAABGZ010000056.1"/>
</dbReference>
<evidence type="ECO:0000313" key="10">
    <source>
        <dbReference type="EMBL" id="GAA4360988.1"/>
    </source>
</evidence>
<evidence type="ECO:0000256" key="1">
    <source>
        <dbReference type="ARBA" id="ARBA00004167"/>
    </source>
</evidence>
<proteinExistence type="predicted"/>
<dbReference type="Proteomes" id="UP001501153">
    <property type="component" value="Unassembled WGS sequence"/>
</dbReference>
<dbReference type="PANTHER" id="PTHR37461:SF1">
    <property type="entry name" value="ANTI-SIGMA-K FACTOR RSKA"/>
    <property type="match status" value="1"/>
</dbReference>
<evidence type="ECO:0000256" key="6">
    <source>
        <dbReference type="ARBA" id="ARBA00023136"/>
    </source>
</evidence>
<reference evidence="11" key="1">
    <citation type="journal article" date="2019" name="Int. J. Syst. Evol. Microbiol.">
        <title>The Global Catalogue of Microorganisms (GCM) 10K type strain sequencing project: providing services to taxonomists for standard genome sequencing and annotation.</title>
        <authorList>
            <consortium name="The Broad Institute Genomics Platform"/>
            <consortium name="The Broad Institute Genome Sequencing Center for Infectious Disease"/>
            <person name="Wu L."/>
            <person name="Ma J."/>
        </authorList>
    </citation>
    <scope>NUCLEOTIDE SEQUENCE [LARGE SCALE GENOMIC DNA]</scope>
    <source>
        <strain evidence="11">JCM 17923</strain>
    </source>
</reference>
<keyword evidence="3" id="KW-1003">Cell membrane</keyword>
<evidence type="ECO:0000256" key="7">
    <source>
        <dbReference type="ARBA" id="ARBA00029829"/>
    </source>
</evidence>
<keyword evidence="5" id="KW-1133">Transmembrane helix</keyword>
<dbReference type="Gene3D" id="1.10.10.1320">
    <property type="entry name" value="Anti-sigma factor, zinc-finger domain"/>
    <property type="match status" value="1"/>
</dbReference>
<sequence>MPHIQDYIESGVLELYALGELSPAEQAEVEAQAARHPEVRRELQEVQAALGLYAEAHAMVPPAGMRERVLGHFAAHAHAAYDTDSASVAVPPATSSLRAEVDEMTRPQPAAGSPVVRPMSTAPVAEEPTRRSLWAIAASVALLLSLIGNALLYSRWQEANTNLLALQGDQTRWAATQASYQQQQGELRAIREQNQILRSDEFRAVALAGTPAAPTAKARVLYNPATRKVYVDVKNLPALPAGKQYQLWALDKGKPVDAGMLAATTVAGDSLQQMKDIASAQAFAMTVEPEGGSVNPTLSTMTVIGNI</sequence>
<evidence type="ECO:0000259" key="9">
    <source>
        <dbReference type="Pfam" id="PF10099"/>
    </source>
</evidence>
<dbReference type="Pfam" id="PF10099">
    <property type="entry name" value="RskA_C"/>
    <property type="match status" value="1"/>
</dbReference>
<keyword evidence="6" id="KW-0472">Membrane</keyword>
<evidence type="ECO:0000313" key="11">
    <source>
        <dbReference type="Proteomes" id="UP001501153"/>
    </source>
</evidence>
<accession>A0ABP8IKD9</accession>
<dbReference type="InterPro" id="IPR051474">
    <property type="entry name" value="Anti-sigma-K/W_factor"/>
</dbReference>
<keyword evidence="4" id="KW-0812">Transmembrane</keyword>
<comment type="subcellular location">
    <subcellularLocation>
        <location evidence="2">Cell membrane</location>
    </subcellularLocation>
    <subcellularLocation>
        <location evidence="1">Membrane</location>
        <topology evidence="1">Single-pass membrane protein</topology>
    </subcellularLocation>
</comment>
<protein>
    <recommendedName>
        <fullName evidence="8">Regulator of SigK</fullName>
    </recommendedName>
    <alternativeName>
        <fullName evidence="7">Sigma-K anti-sigma factor RskA</fullName>
    </alternativeName>
</protein>
<evidence type="ECO:0000256" key="5">
    <source>
        <dbReference type="ARBA" id="ARBA00022989"/>
    </source>
</evidence>
<organism evidence="10 11">
    <name type="scientific">Hymenobacter saemangeumensis</name>
    <dbReference type="NCBI Taxonomy" id="1084522"/>
    <lineage>
        <taxon>Bacteria</taxon>
        <taxon>Pseudomonadati</taxon>
        <taxon>Bacteroidota</taxon>
        <taxon>Cytophagia</taxon>
        <taxon>Cytophagales</taxon>
        <taxon>Hymenobacteraceae</taxon>
        <taxon>Hymenobacter</taxon>
    </lineage>
</organism>
<gene>
    <name evidence="10" type="ORF">GCM10023185_27790</name>
</gene>
<evidence type="ECO:0000256" key="3">
    <source>
        <dbReference type="ARBA" id="ARBA00022475"/>
    </source>
</evidence>